<evidence type="ECO:0000256" key="10">
    <source>
        <dbReference type="ARBA" id="ARBA00039441"/>
    </source>
</evidence>
<keyword evidence="13" id="KW-0732">Signal</keyword>
<dbReference type="PANTHER" id="PTHR11075:SF54">
    <property type="entry name" value="LARGE RIBOSOMAL SUBUNIT PROTEIN ML62"/>
    <property type="match status" value="1"/>
</dbReference>
<evidence type="ECO:0000256" key="1">
    <source>
        <dbReference type="ARBA" id="ARBA00004173"/>
    </source>
</evidence>
<dbReference type="PANTHER" id="PTHR11075">
    <property type="entry name" value="PEPTIDE CHAIN RELEASE FACTOR"/>
    <property type="match status" value="1"/>
</dbReference>
<dbReference type="Gene3D" id="3.30.160.20">
    <property type="match status" value="1"/>
</dbReference>
<dbReference type="Pfam" id="PF00472">
    <property type="entry name" value="RF-1"/>
    <property type="match status" value="1"/>
</dbReference>
<dbReference type="GO" id="GO:0016150">
    <property type="term" value="F:translation release factor activity, codon nonspecific"/>
    <property type="evidence" value="ECO:0007669"/>
    <property type="project" value="TreeGrafter"/>
</dbReference>
<keyword evidence="3" id="KW-0378">Hydrolase</keyword>
<evidence type="ECO:0000313" key="16">
    <source>
        <dbReference type="RefSeq" id="XP_026133119.1"/>
    </source>
</evidence>
<comment type="similarity">
    <text evidence="9">Belongs to the prokaryotic/mitochondrial release factor family. Mitochondrion-specific ribosomal protein mL62 subfamily.</text>
</comment>
<dbReference type="InterPro" id="IPR052104">
    <property type="entry name" value="Mito_Release_Factor_mL62"/>
</dbReference>
<dbReference type="InterPro" id="IPR000352">
    <property type="entry name" value="Pep_chain_release_fac_I"/>
</dbReference>
<evidence type="ECO:0000256" key="9">
    <source>
        <dbReference type="ARBA" id="ARBA00038225"/>
    </source>
</evidence>
<evidence type="ECO:0000256" key="4">
    <source>
        <dbReference type="ARBA" id="ARBA00022917"/>
    </source>
</evidence>
<feature type="domain" description="Prokaryotic-type class I peptide chain release factors" evidence="14">
    <location>
        <begin position="71"/>
        <end position="198"/>
    </location>
</feature>
<sequence length="206" mass="23771">MFLIFNMAATMVTSLCFLQLRKILCSRNICRNLVTVGLLGNVKTRPKHITCNSYSHMKQASHFTQDDRFSRIPVDKLKITYSRSSGPGGQHVNKVSTKAEVRFHVQTAEWIPEEVRQEILLKNKTRVNKAGELIVTSEISRSQQRNLEDCLQKISEMITEASQQKPEPSKEDIALRAHRLEKRNLERLKQKKLHTATKQARQIDFD</sequence>
<proteinExistence type="inferred from homology"/>
<dbReference type="EC" id="3.1.1.29" evidence="2"/>
<gene>
    <name evidence="16" type="primary">mrpl58</name>
</gene>
<evidence type="ECO:0000313" key="15">
    <source>
        <dbReference type="Proteomes" id="UP000515129"/>
    </source>
</evidence>
<evidence type="ECO:0000256" key="13">
    <source>
        <dbReference type="SAM" id="SignalP"/>
    </source>
</evidence>
<evidence type="ECO:0000256" key="12">
    <source>
        <dbReference type="SAM" id="MobiDB-lite"/>
    </source>
</evidence>
<dbReference type="GO" id="GO:0070126">
    <property type="term" value="P:mitochondrial translational termination"/>
    <property type="evidence" value="ECO:0007669"/>
    <property type="project" value="TreeGrafter"/>
</dbReference>
<keyword evidence="4" id="KW-0648">Protein biosynthesis</keyword>
<dbReference type="AlphaFoldDB" id="A0A6P6QHS4"/>
<feature type="region of interest" description="Disordered" evidence="12">
    <location>
        <begin position="185"/>
        <end position="206"/>
    </location>
</feature>
<evidence type="ECO:0000256" key="7">
    <source>
        <dbReference type="ARBA" id="ARBA00023128"/>
    </source>
</evidence>
<evidence type="ECO:0000259" key="14">
    <source>
        <dbReference type="Pfam" id="PF00472"/>
    </source>
</evidence>
<organism evidence="15 16">
    <name type="scientific">Carassius auratus</name>
    <name type="common">Goldfish</name>
    <dbReference type="NCBI Taxonomy" id="7957"/>
    <lineage>
        <taxon>Eukaryota</taxon>
        <taxon>Metazoa</taxon>
        <taxon>Chordata</taxon>
        <taxon>Craniata</taxon>
        <taxon>Vertebrata</taxon>
        <taxon>Euteleostomi</taxon>
        <taxon>Actinopterygii</taxon>
        <taxon>Neopterygii</taxon>
        <taxon>Teleostei</taxon>
        <taxon>Ostariophysi</taxon>
        <taxon>Cypriniformes</taxon>
        <taxon>Cyprinidae</taxon>
        <taxon>Cyprininae</taxon>
        <taxon>Carassius</taxon>
    </lineage>
</organism>
<dbReference type="GO" id="GO:0005743">
    <property type="term" value="C:mitochondrial inner membrane"/>
    <property type="evidence" value="ECO:0007669"/>
    <property type="project" value="UniProtKB-ARBA"/>
</dbReference>
<evidence type="ECO:0000256" key="5">
    <source>
        <dbReference type="ARBA" id="ARBA00022946"/>
    </source>
</evidence>
<protein>
    <recommendedName>
        <fullName evidence="10">Large ribosomal subunit protein mL62</fullName>
        <ecNumber evidence="2">3.1.1.29</ecNumber>
    </recommendedName>
    <alternativeName>
        <fullName evidence="11">Peptidyl-tRNA hydrolase ICT1, mitochondrial</fullName>
    </alternativeName>
</protein>
<dbReference type="RefSeq" id="XP_026133119.1">
    <property type="nucleotide sequence ID" value="XM_026277334.1"/>
</dbReference>
<keyword evidence="7" id="KW-0496">Mitochondrion</keyword>
<evidence type="ECO:0000256" key="3">
    <source>
        <dbReference type="ARBA" id="ARBA00022801"/>
    </source>
</evidence>
<feature type="signal peptide" evidence="13">
    <location>
        <begin position="1"/>
        <end position="25"/>
    </location>
</feature>
<dbReference type="GO" id="GO:0004045">
    <property type="term" value="F:peptidyl-tRNA hydrolase activity"/>
    <property type="evidence" value="ECO:0007669"/>
    <property type="project" value="UniProtKB-EC"/>
</dbReference>
<keyword evidence="15" id="KW-1185">Reference proteome</keyword>
<feature type="chain" id="PRO_5028258657" description="Large ribosomal subunit protein mL62" evidence="13">
    <location>
        <begin position="26"/>
        <end position="206"/>
    </location>
</feature>
<comment type="subcellular location">
    <subcellularLocation>
        <location evidence="1">Mitochondrion</location>
    </subcellularLocation>
</comment>
<reference evidence="16" key="1">
    <citation type="submission" date="2025-08" db="UniProtKB">
        <authorList>
            <consortium name="RefSeq"/>
        </authorList>
    </citation>
    <scope>IDENTIFICATION</scope>
    <source>
        <strain evidence="16">Wakin</strain>
        <tissue evidence="16">Muscle</tissue>
    </source>
</reference>
<name>A0A6P6QHS4_CARAU</name>
<dbReference type="Proteomes" id="UP000515129">
    <property type="component" value="Chromosome 12"/>
</dbReference>
<dbReference type="KEGG" id="caua:113112004"/>
<dbReference type="GO" id="GO:0005762">
    <property type="term" value="C:mitochondrial large ribosomal subunit"/>
    <property type="evidence" value="ECO:0007669"/>
    <property type="project" value="TreeGrafter"/>
</dbReference>
<dbReference type="CTD" id="3396"/>
<keyword evidence="5" id="KW-0809">Transit peptide</keyword>
<dbReference type="GeneID" id="113112004"/>
<accession>A0A6P6QHS4</accession>
<keyword evidence="6" id="KW-0689">Ribosomal protein</keyword>
<dbReference type="SUPFAM" id="SSF110916">
    <property type="entry name" value="Peptidyl-tRNA hydrolase domain-like"/>
    <property type="match status" value="1"/>
</dbReference>
<keyword evidence="8" id="KW-0687">Ribonucleoprotein</keyword>
<evidence type="ECO:0000256" key="8">
    <source>
        <dbReference type="ARBA" id="ARBA00023274"/>
    </source>
</evidence>
<dbReference type="OrthoDB" id="270639at2759"/>
<dbReference type="FunFam" id="3.30.160.20:FF:000050">
    <property type="entry name" value="Peptidyl-tRNA hydrolase ICT1, mitochondrial"/>
    <property type="match status" value="1"/>
</dbReference>
<evidence type="ECO:0000256" key="6">
    <source>
        <dbReference type="ARBA" id="ARBA00022980"/>
    </source>
</evidence>
<evidence type="ECO:0000256" key="11">
    <source>
        <dbReference type="ARBA" id="ARBA00041531"/>
    </source>
</evidence>
<evidence type="ECO:0000256" key="2">
    <source>
        <dbReference type="ARBA" id="ARBA00013260"/>
    </source>
</evidence>